<accession>A0AAD6G853</accession>
<comment type="caution">
    <text evidence="2">The sequence shown here is derived from an EMBL/GenBank/DDBJ whole genome shotgun (WGS) entry which is preliminary data.</text>
</comment>
<sequence length="97" mass="10489">MGDTSRTSPLLEAHEANQQRPSGAHIHGETPSPTLSKVMNENAAASKQGSARDKVTTQRMTTKTELWFTPETPDFAVCCGRSKEVVVFEAHDFGDGA</sequence>
<reference evidence="2" key="2">
    <citation type="journal article" date="2023" name="IMA Fungus">
        <title>Comparative genomic study of the Penicillium genus elucidates a diverse pangenome and 15 lateral gene transfer events.</title>
        <authorList>
            <person name="Petersen C."/>
            <person name="Sorensen T."/>
            <person name="Nielsen M.R."/>
            <person name="Sondergaard T.E."/>
            <person name="Sorensen J.L."/>
            <person name="Fitzpatrick D.A."/>
            <person name="Frisvad J.C."/>
            <person name="Nielsen K.L."/>
        </authorList>
    </citation>
    <scope>NUCLEOTIDE SEQUENCE</scope>
    <source>
        <strain evidence="2">IBT 16125</strain>
    </source>
</reference>
<reference evidence="2" key="1">
    <citation type="submission" date="2022-12" db="EMBL/GenBank/DDBJ databases">
        <authorList>
            <person name="Petersen C."/>
        </authorList>
    </citation>
    <scope>NUCLEOTIDE SEQUENCE</scope>
    <source>
        <strain evidence="2">IBT 16125</strain>
    </source>
</reference>
<protein>
    <submittedName>
        <fullName evidence="2">Uncharacterized protein</fullName>
    </submittedName>
</protein>
<organism evidence="2 3">
    <name type="scientific">Penicillium daleae</name>
    <dbReference type="NCBI Taxonomy" id="63821"/>
    <lineage>
        <taxon>Eukaryota</taxon>
        <taxon>Fungi</taxon>
        <taxon>Dikarya</taxon>
        <taxon>Ascomycota</taxon>
        <taxon>Pezizomycotina</taxon>
        <taxon>Eurotiomycetes</taxon>
        <taxon>Eurotiomycetidae</taxon>
        <taxon>Eurotiales</taxon>
        <taxon>Aspergillaceae</taxon>
        <taxon>Penicillium</taxon>
    </lineage>
</organism>
<feature type="region of interest" description="Disordered" evidence="1">
    <location>
        <begin position="1"/>
        <end position="36"/>
    </location>
</feature>
<dbReference type="EMBL" id="JAPVEA010000001">
    <property type="protein sequence ID" value="KAJ5465070.1"/>
    <property type="molecule type" value="Genomic_DNA"/>
</dbReference>
<dbReference type="Proteomes" id="UP001213681">
    <property type="component" value="Unassembled WGS sequence"/>
</dbReference>
<evidence type="ECO:0000313" key="2">
    <source>
        <dbReference type="EMBL" id="KAJ5465070.1"/>
    </source>
</evidence>
<dbReference type="RefSeq" id="XP_056771917.1">
    <property type="nucleotide sequence ID" value="XM_056904150.1"/>
</dbReference>
<dbReference type="GeneID" id="81594393"/>
<dbReference type="AlphaFoldDB" id="A0AAD6G853"/>
<evidence type="ECO:0000313" key="3">
    <source>
        <dbReference type="Proteomes" id="UP001213681"/>
    </source>
</evidence>
<proteinExistence type="predicted"/>
<gene>
    <name evidence="2" type="ORF">N7458_000756</name>
</gene>
<keyword evidence="3" id="KW-1185">Reference proteome</keyword>
<name>A0AAD6G853_9EURO</name>
<evidence type="ECO:0000256" key="1">
    <source>
        <dbReference type="SAM" id="MobiDB-lite"/>
    </source>
</evidence>